<feature type="non-terminal residue" evidence="1">
    <location>
        <position position="1"/>
    </location>
</feature>
<dbReference type="AlphaFoldDB" id="A0A8S2T086"/>
<accession>A0A8S2T086</accession>
<protein>
    <submittedName>
        <fullName evidence="1">Uncharacterized protein</fullName>
    </submittedName>
</protein>
<dbReference type="Proteomes" id="UP000681720">
    <property type="component" value="Unassembled WGS sequence"/>
</dbReference>
<sequence length="95" mass="11205">FVANYGLALRNISERKQNNINLRFIRRRKQFIQVMRMEQVRKQGDRIFHLKYDEEKELTNDLVVSGIHSTSTSNQKDFIIYLDESSPNDTTIISA</sequence>
<comment type="caution">
    <text evidence="1">The sequence shown here is derived from an EMBL/GenBank/DDBJ whole genome shotgun (WGS) entry which is preliminary data.</text>
</comment>
<dbReference type="EMBL" id="CAJOBJ010027648">
    <property type="protein sequence ID" value="CAF4253976.1"/>
    <property type="molecule type" value="Genomic_DNA"/>
</dbReference>
<gene>
    <name evidence="1" type="ORF">GIL414_LOCUS23825</name>
</gene>
<organism evidence="1 2">
    <name type="scientific">Rotaria magnacalcarata</name>
    <dbReference type="NCBI Taxonomy" id="392030"/>
    <lineage>
        <taxon>Eukaryota</taxon>
        <taxon>Metazoa</taxon>
        <taxon>Spiralia</taxon>
        <taxon>Gnathifera</taxon>
        <taxon>Rotifera</taxon>
        <taxon>Eurotatoria</taxon>
        <taxon>Bdelloidea</taxon>
        <taxon>Philodinida</taxon>
        <taxon>Philodinidae</taxon>
        <taxon>Rotaria</taxon>
    </lineage>
</organism>
<feature type="non-terminal residue" evidence="1">
    <location>
        <position position="95"/>
    </location>
</feature>
<reference evidence="1" key="1">
    <citation type="submission" date="2021-02" db="EMBL/GenBank/DDBJ databases">
        <authorList>
            <person name="Nowell W R."/>
        </authorList>
    </citation>
    <scope>NUCLEOTIDE SEQUENCE</scope>
</reference>
<evidence type="ECO:0000313" key="1">
    <source>
        <dbReference type="EMBL" id="CAF4253976.1"/>
    </source>
</evidence>
<proteinExistence type="predicted"/>
<evidence type="ECO:0000313" key="2">
    <source>
        <dbReference type="Proteomes" id="UP000681720"/>
    </source>
</evidence>
<name>A0A8S2T086_9BILA</name>